<dbReference type="EMBL" id="HACG01003069">
    <property type="protein sequence ID" value="CEK49934.1"/>
    <property type="molecule type" value="Transcribed_RNA"/>
</dbReference>
<name>A0A0B6Y1E9_9EUPU</name>
<protein>
    <submittedName>
        <fullName evidence="1">Uncharacterized protein</fullName>
    </submittedName>
</protein>
<sequence length="64" mass="7567">MKIVTQIKAEGSMYGIFNSLFYNFRHLLIYTVMCNTVSKLTEVHYYLYNYQALSEVLPKYQSSL</sequence>
<dbReference type="AlphaFoldDB" id="A0A0B6Y1E9"/>
<gene>
    <name evidence="1" type="primary">ORF9338</name>
</gene>
<accession>A0A0B6Y1E9</accession>
<reference evidence="1" key="1">
    <citation type="submission" date="2014-12" db="EMBL/GenBank/DDBJ databases">
        <title>Insight into the proteome of Arion vulgaris.</title>
        <authorList>
            <person name="Aradska J."/>
            <person name="Bulat T."/>
            <person name="Smidak R."/>
            <person name="Sarate P."/>
            <person name="Gangsoo J."/>
            <person name="Sialana F."/>
            <person name="Bilban M."/>
            <person name="Lubec G."/>
        </authorList>
    </citation>
    <scope>NUCLEOTIDE SEQUENCE</scope>
    <source>
        <tissue evidence="1">Skin</tissue>
    </source>
</reference>
<evidence type="ECO:0000313" key="1">
    <source>
        <dbReference type="EMBL" id="CEK49934.1"/>
    </source>
</evidence>
<proteinExistence type="predicted"/>
<organism evidence="1">
    <name type="scientific">Arion vulgaris</name>
    <dbReference type="NCBI Taxonomy" id="1028688"/>
    <lineage>
        <taxon>Eukaryota</taxon>
        <taxon>Metazoa</taxon>
        <taxon>Spiralia</taxon>
        <taxon>Lophotrochozoa</taxon>
        <taxon>Mollusca</taxon>
        <taxon>Gastropoda</taxon>
        <taxon>Heterobranchia</taxon>
        <taxon>Euthyneura</taxon>
        <taxon>Panpulmonata</taxon>
        <taxon>Eupulmonata</taxon>
        <taxon>Stylommatophora</taxon>
        <taxon>Helicina</taxon>
        <taxon>Arionoidea</taxon>
        <taxon>Arionidae</taxon>
        <taxon>Arion</taxon>
    </lineage>
</organism>